<protein>
    <submittedName>
        <fullName evidence="2">Uncharacterized protein</fullName>
    </submittedName>
</protein>
<organism evidence="2 3">
    <name type="scientific">Phellinidium pouzarii</name>
    <dbReference type="NCBI Taxonomy" id="167371"/>
    <lineage>
        <taxon>Eukaryota</taxon>
        <taxon>Fungi</taxon>
        <taxon>Dikarya</taxon>
        <taxon>Basidiomycota</taxon>
        <taxon>Agaricomycotina</taxon>
        <taxon>Agaricomycetes</taxon>
        <taxon>Hymenochaetales</taxon>
        <taxon>Hymenochaetaceae</taxon>
        <taxon>Phellinidium</taxon>
    </lineage>
</organism>
<accession>A0A4S4L206</accession>
<evidence type="ECO:0000256" key="1">
    <source>
        <dbReference type="SAM" id="MobiDB-lite"/>
    </source>
</evidence>
<dbReference type="EMBL" id="SGPK01000285">
    <property type="protein sequence ID" value="THH05117.1"/>
    <property type="molecule type" value="Genomic_DNA"/>
</dbReference>
<keyword evidence="3" id="KW-1185">Reference proteome</keyword>
<dbReference type="Proteomes" id="UP000308199">
    <property type="component" value="Unassembled WGS sequence"/>
</dbReference>
<evidence type="ECO:0000313" key="2">
    <source>
        <dbReference type="EMBL" id="THH05117.1"/>
    </source>
</evidence>
<sequence length="72" mass="7908">MNHNRSSFSACRTHDPYYVRTPATIRPSPQSGLDRIETPGASYAINVKPPYEPSRPKAGIGLGKLPPKNLCE</sequence>
<name>A0A4S4L206_9AGAM</name>
<feature type="region of interest" description="Disordered" evidence="1">
    <location>
        <begin position="44"/>
        <end position="72"/>
    </location>
</feature>
<proteinExistence type="predicted"/>
<dbReference type="AlphaFoldDB" id="A0A4S4L206"/>
<reference evidence="2 3" key="1">
    <citation type="submission" date="2019-02" db="EMBL/GenBank/DDBJ databases">
        <title>Genome sequencing of the rare red list fungi Phellinidium pouzarii.</title>
        <authorList>
            <person name="Buettner E."/>
            <person name="Kellner H."/>
        </authorList>
    </citation>
    <scope>NUCLEOTIDE SEQUENCE [LARGE SCALE GENOMIC DNA]</scope>
    <source>
        <strain evidence="2 3">DSM 108285</strain>
    </source>
</reference>
<gene>
    <name evidence="2" type="ORF">EW145_g5032</name>
</gene>
<comment type="caution">
    <text evidence="2">The sequence shown here is derived from an EMBL/GenBank/DDBJ whole genome shotgun (WGS) entry which is preliminary data.</text>
</comment>
<evidence type="ECO:0000313" key="3">
    <source>
        <dbReference type="Proteomes" id="UP000308199"/>
    </source>
</evidence>